<evidence type="ECO:0000313" key="3">
    <source>
        <dbReference type="Proteomes" id="UP000076878"/>
    </source>
</evidence>
<dbReference type="STRING" id="640938.TR210_784"/>
<evidence type="ECO:0000313" key="4">
    <source>
        <dbReference type="Proteomes" id="UP000199280"/>
    </source>
</evidence>
<sequence>MDKLQYVMDLMHNHFGCTTNSADYATESILLFRDELDANLLPDIFDKLCIENEVLVHYFSVGIYVVYIITDVCDLKCKLLGVLQGHKLIYYQLFD</sequence>
<name>A0A143YKA2_9LACT</name>
<dbReference type="AlphaFoldDB" id="A0A143YKA2"/>
<organism evidence="1 3">
    <name type="scientific">Trichococcus ilyis</name>
    <dbReference type="NCBI Taxonomy" id="640938"/>
    <lineage>
        <taxon>Bacteria</taxon>
        <taxon>Bacillati</taxon>
        <taxon>Bacillota</taxon>
        <taxon>Bacilli</taxon>
        <taxon>Lactobacillales</taxon>
        <taxon>Carnobacteriaceae</taxon>
        <taxon>Trichococcus</taxon>
    </lineage>
</organism>
<reference evidence="2 4" key="2">
    <citation type="submission" date="2016-10" db="EMBL/GenBank/DDBJ databases">
        <authorList>
            <person name="Varghese N."/>
            <person name="Submissions S."/>
        </authorList>
    </citation>
    <scope>NUCLEOTIDE SEQUENCE [LARGE SCALE GENOMIC DNA]</scope>
    <source>
        <strain evidence="2 4">DSM 22150</strain>
    </source>
</reference>
<dbReference type="Proteomes" id="UP000076878">
    <property type="component" value="Unassembled WGS sequence"/>
</dbReference>
<evidence type="ECO:0000313" key="2">
    <source>
        <dbReference type="EMBL" id="SEI84838.1"/>
    </source>
</evidence>
<gene>
    <name evidence="2" type="ORF">SAMN05216375_10472</name>
    <name evidence="1" type="ORF">TR210_784</name>
</gene>
<evidence type="ECO:0000313" key="1">
    <source>
        <dbReference type="EMBL" id="CZQ89291.1"/>
    </source>
</evidence>
<reference evidence="1 3" key="1">
    <citation type="submission" date="2016-02" db="EMBL/GenBank/DDBJ databases">
        <authorList>
            <person name="Wen L."/>
            <person name="He K."/>
            <person name="Yang H."/>
        </authorList>
    </citation>
    <scope>NUCLEOTIDE SEQUENCE [LARGE SCALE GENOMIC DNA]</scope>
    <source>
        <strain evidence="1">Trichococcus_R210</strain>
    </source>
</reference>
<accession>A0A143YKA2</accession>
<protein>
    <submittedName>
        <fullName evidence="1">Uncharacterized protein</fullName>
    </submittedName>
</protein>
<dbReference type="RefSeq" id="WP_131814030.1">
    <property type="nucleotide sequence ID" value="NZ_FJNB01000004.1"/>
</dbReference>
<keyword evidence="4" id="KW-1185">Reference proteome</keyword>
<dbReference type="Proteomes" id="UP000199280">
    <property type="component" value="Unassembled WGS sequence"/>
</dbReference>
<dbReference type="OrthoDB" id="2168649at2"/>
<dbReference type="EMBL" id="FJNB01000004">
    <property type="protein sequence ID" value="CZQ89291.1"/>
    <property type="molecule type" value="Genomic_DNA"/>
</dbReference>
<dbReference type="EMBL" id="FNYT01000004">
    <property type="protein sequence ID" value="SEI84838.1"/>
    <property type="molecule type" value="Genomic_DNA"/>
</dbReference>
<proteinExistence type="predicted"/>